<dbReference type="AlphaFoldDB" id="D5RTK1"/>
<evidence type="ECO:0000313" key="2">
    <source>
        <dbReference type="Proteomes" id="UP000005324"/>
    </source>
</evidence>
<organism evidence="1 2">
    <name type="scientific">Pseudoroseomonas cervicalis ATCC 49957</name>
    <dbReference type="NCBI Taxonomy" id="525371"/>
    <lineage>
        <taxon>Bacteria</taxon>
        <taxon>Pseudomonadati</taxon>
        <taxon>Pseudomonadota</taxon>
        <taxon>Alphaproteobacteria</taxon>
        <taxon>Acetobacterales</taxon>
        <taxon>Roseomonadaceae</taxon>
        <taxon>Roseomonas</taxon>
    </lineage>
</organism>
<evidence type="ECO:0000313" key="1">
    <source>
        <dbReference type="EMBL" id="EFH09366.1"/>
    </source>
</evidence>
<reference evidence="1 2" key="1">
    <citation type="submission" date="2010-04" db="EMBL/GenBank/DDBJ databases">
        <authorList>
            <person name="Qin X."/>
            <person name="Bachman B."/>
            <person name="Battles P."/>
            <person name="Bell A."/>
            <person name="Bess C."/>
            <person name="Bickham C."/>
            <person name="Chaboub L."/>
            <person name="Chen D."/>
            <person name="Coyle M."/>
            <person name="Deiros D.R."/>
            <person name="Dinh H."/>
            <person name="Forbes L."/>
            <person name="Fowler G."/>
            <person name="Francisco L."/>
            <person name="Fu Q."/>
            <person name="Gubbala S."/>
            <person name="Hale W."/>
            <person name="Han Y."/>
            <person name="Hemphill L."/>
            <person name="Highlander S.K."/>
            <person name="Hirani K."/>
            <person name="Hogues M."/>
            <person name="Jackson L."/>
            <person name="Jakkamsetti A."/>
            <person name="Javaid M."/>
            <person name="Jiang H."/>
            <person name="Korchina V."/>
            <person name="Kovar C."/>
            <person name="Lara F."/>
            <person name="Lee S."/>
            <person name="Mata R."/>
            <person name="Mathew T."/>
            <person name="Moen C."/>
            <person name="Morales K."/>
            <person name="Munidasa M."/>
            <person name="Nazareth L."/>
            <person name="Ngo R."/>
            <person name="Nguyen L."/>
            <person name="Okwuonu G."/>
            <person name="Ongeri F."/>
            <person name="Patil S."/>
            <person name="Petrosino J."/>
            <person name="Pham C."/>
            <person name="Pham P."/>
            <person name="Pu L.-L."/>
            <person name="Puazo M."/>
            <person name="Raj R."/>
            <person name="Reid J."/>
            <person name="Rouhana J."/>
            <person name="Saada N."/>
            <person name="Shang Y."/>
            <person name="Simmons D."/>
            <person name="Thornton R."/>
            <person name="Warren J."/>
            <person name="Weissenberger G."/>
            <person name="Zhang J."/>
            <person name="Zhang L."/>
            <person name="Zhou C."/>
            <person name="Zhu D."/>
            <person name="Muzny D."/>
            <person name="Worley K."/>
            <person name="Gibbs R."/>
        </authorList>
    </citation>
    <scope>NUCLEOTIDE SEQUENCE [LARGE SCALE GENOMIC DNA]</scope>
    <source>
        <strain evidence="1 2">ATCC 49957</strain>
    </source>
</reference>
<gene>
    <name evidence="1" type="ORF">HMPREF0731_4413</name>
</gene>
<dbReference type="HOGENOM" id="CLU_3122214_0_0_5"/>
<name>D5RTK1_9PROT</name>
<proteinExistence type="predicted"/>
<sequence length="50" mass="5562">MEKRTKKLFPVGGAPLLPAPRPFAASRFAARRRQPDRKLMRVKEGGGGWA</sequence>
<comment type="caution">
    <text evidence="1">The sequence shown here is derived from an EMBL/GenBank/DDBJ whole genome shotgun (WGS) entry which is preliminary data.</text>
</comment>
<dbReference type="EMBL" id="ADVL01000793">
    <property type="protein sequence ID" value="EFH09366.1"/>
    <property type="molecule type" value="Genomic_DNA"/>
</dbReference>
<dbReference type="Proteomes" id="UP000005324">
    <property type="component" value="Unassembled WGS sequence"/>
</dbReference>
<keyword evidence="2" id="KW-1185">Reference proteome</keyword>
<protein>
    <submittedName>
        <fullName evidence="1">Uncharacterized protein</fullName>
    </submittedName>
</protein>
<accession>D5RTK1</accession>